<evidence type="ECO:0000313" key="3">
    <source>
        <dbReference type="Proteomes" id="UP000451471"/>
    </source>
</evidence>
<keyword evidence="1" id="KW-0472">Membrane</keyword>
<feature type="transmembrane region" description="Helical" evidence="1">
    <location>
        <begin position="280"/>
        <end position="299"/>
    </location>
</feature>
<organism evidence="2 3">
    <name type="scientific">Halomarina oriensis</name>
    <dbReference type="NCBI Taxonomy" id="671145"/>
    <lineage>
        <taxon>Archaea</taxon>
        <taxon>Methanobacteriati</taxon>
        <taxon>Methanobacteriota</taxon>
        <taxon>Stenosarchaea group</taxon>
        <taxon>Halobacteria</taxon>
        <taxon>Halobacteriales</taxon>
        <taxon>Natronomonadaceae</taxon>
        <taxon>Halomarina</taxon>
    </lineage>
</organism>
<feature type="transmembrane region" description="Helical" evidence="1">
    <location>
        <begin position="7"/>
        <end position="28"/>
    </location>
</feature>
<feature type="transmembrane region" description="Helical" evidence="1">
    <location>
        <begin position="197"/>
        <end position="214"/>
    </location>
</feature>
<comment type="caution">
    <text evidence="2">The sequence shown here is derived from an EMBL/GenBank/DDBJ whole genome shotgun (WGS) entry which is preliminary data.</text>
</comment>
<gene>
    <name evidence="2" type="ORF">GQS65_16805</name>
</gene>
<keyword evidence="1" id="KW-1133">Transmembrane helix</keyword>
<dbReference type="Proteomes" id="UP000451471">
    <property type="component" value="Unassembled WGS sequence"/>
</dbReference>
<feature type="transmembrane region" description="Helical" evidence="1">
    <location>
        <begin position="253"/>
        <end position="273"/>
    </location>
</feature>
<keyword evidence="1" id="KW-0812">Transmembrane</keyword>
<proteinExistence type="predicted"/>
<feature type="transmembrane region" description="Helical" evidence="1">
    <location>
        <begin position="72"/>
        <end position="91"/>
    </location>
</feature>
<dbReference type="OrthoDB" id="350777at2157"/>
<sequence length="305" mass="31131">MTQVARQFGAVVAGSVVIATGSAVVGLMAFDGSVGWVTLGFALFVLGYALSQRGADSGVPTRPSGDRRAVEVVVRGGLVVGGVVGIAWGVTQFSLTVLDPSLTRAAVAGVSSIGGYIVAHVGVNRDGLGGSFFEPLLDSVRGVGRSPATEEDISRLQWAGFGAGMLLTSASLSSGFIWACGTRCIEDAVVWSPGRQGALIFAAAFAGWWGYLVAHRSVAGNWVDQSAHGPGASATRDGTSDTTTADSLSTVRLLGVVLGLGVLVAGMVVGVFYIRQGDHLLTNVGGVLFLSGYAIAHHLETGLPL</sequence>
<evidence type="ECO:0000313" key="2">
    <source>
        <dbReference type="EMBL" id="MWG36126.1"/>
    </source>
</evidence>
<dbReference type="RefSeq" id="WP_158205782.1">
    <property type="nucleotide sequence ID" value="NZ_WSZK01000030.1"/>
</dbReference>
<dbReference type="EMBL" id="WSZK01000030">
    <property type="protein sequence ID" value="MWG36126.1"/>
    <property type="molecule type" value="Genomic_DNA"/>
</dbReference>
<evidence type="ECO:0000256" key="1">
    <source>
        <dbReference type="SAM" id="Phobius"/>
    </source>
</evidence>
<accession>A0A6B0GMI7</accession>
<keyword evidence="3" id="KW-1185">Reference proteome</keyword>
<name>A0A6B0GMI7_9EURY</name>
<feature type="transmembrane region" description="Helical" evidence="1">
    <location>
        <begin position="34"/>
        <end position="51"/>
    </location>
</feature>
<reference evidence="2 3" key="1">
    <citation type="submission" date="2019-12" db="EMBL/GenBank/DDBJ databases">
        <title>Halocatena pleomorpha gen. nov. sp. nov., an extremely halophilic archaeon of family Halobacteriaceae isolated from saltpan soil.</title>
        <authorList>
            <person name="Pal Y."/>
            <person name="Verma A."/>
            <person name="Krishnamurthi S."/>
            <person name="Kumar P."/>
        </authorList>
    </citation>
    <scope>NUCLEOTIDE SEQUENCE [LARGE SCALE GENOMIC DNA]</scope>
    <source>
        <strain evidence="2 3">JCM 16495</strain>
    </source>
</reference>
<dbReference type="AlphaFoldDB" id="A0A6B0GMI7"/>
<protein>
    <submittedName>
        <fullName evidence="2">Uncharacterized protein</fullName>
    </submittedName>
</protein>